<evidence type="ECO:0000256" key="1">
    <source>
        <dbReference type="SAM" id="MobiDB-lite"/>
    </source>
</evidence>
<name>A0A4Y9SBG4_9BURK</name>
<dbReference type="RefSeq" id="WP_135207398.1">
    <property type="nucleotide sequence ID" value="NZ_SPVF01000146.1"/>
</dbReference>
<gene>
    <name evidence="2" type="ORF">E4L96_11685</name>
</gene>
<protein>
    <submittedName>
        <fullName evidence="2">Uncharacterized protein</fullName>
    </submittedName>
</protein>
<dbReference type="EMBL" id="SPVF01000146">
    <property type="protein sequence ID" value="TFW19491.1"/>
    <property type="molecule type" value="Genomic_DNA"/>
</dbReference>
<keyword evidence="3" id="KW-1185">Reference proteome</keyword>
<reference evidence="2 3" key="1">
    <citation type="submission" date="2019-03" db="EMBL/GenBank/DDBJ databases">
        <title>Draft Genome Sequence of Massilia arenosa sp. nov., a Novel Massilia Species Isolated from a Sandy-loam Maize Soil.</title>
        <authorList>
            <person name="Raths R."/>
            <person name="Peta V."/>
            <person name="Bucking H."/>
        </authorList>
    </citation>
    <scope>NUCLEOTIDE SEQUENCE [LARGE SCALE GENOMIC DNA]</scope>
    <source>
        <strain evidence="2 3">MC02</strain>
    </source>
</reference>
<feature type="region of interest" description="Disordered" evidence="1">
    <location>
        <begin position="88"/>
        <end position="109"/>
    </location>
</feature>
<organism evidence="2 3">
    <name type="scientific">Zemynaea arenosa</name>
    <dbReference type="NCBI Taxonomy" id="2561931"/>
    <lineage>
        <taxon>Bacteria</taxon>
        <taxon>Pseudomonadati</taxon>
        <taxon>Pseudomonadota</taxon>
        <taxon>Betaproteobacteria</taxon>
        <taxon>Burkholderiales</taxon>
        <taxon>Oxalobacteraceae</taxon>
        <taxon>Telluria group</taxon>
        <taxon>Zemynaea</taxon>
    </lineage>
</organism>
<comment type="caution">
    <text evidence="2">The sequence shown here is derived from an EMBL/GenBank/DDBJ whole genome shotgun (WGS) entry which is preliminary data.</text>
</comment>
<sequence length="109" mass="12428">MTPYQSALEQIHASPFAASSRGLCKLILSMTDERLNYSVRECFREMDITGKSIATEILIQFALDQNDPGLQSAAREIGDMYPDLLRQAPRFIPTEDRRSGGERRRRTIH</sequence>
<proteinExistence type="predicted"/>
<evidence type="ECO:0000313" key="2">
    <source>
        <dbReference type="EMBL" id="TFW19491.1"/>
    </source>
</evidence>
<dbReference type="AlphaFoldDB" id="A0A4Y9SBG4"/>
<dbReference type="Proteomes" id="UP000298438">
    <property type="component" value="Unassembled WGS sequence"/>
</dbReference>
<accession>A0A4Y9SBG4</accession>
<feature type="compositionally biased region" description="Basic and acidic residues" evidence="1">
    <location>
        <begin position="93"/>
        <end position="102"/>
    </location>
</feature>
<evidence type="ECO:0000313" key="3">
    <source>
        <dbReference type="Proteomes" id="UP000298438"/>
    </source>
</evidence>